<feature type="transmembrane region" description="Helical" evidence="1">
    <location>
        <begin position="12"/>
        <end position="32"/>
    </location>
</feature>
<gene>
    <name evidence="2" type="ORF">SADFL11_597</name>
</gene>
<dbReference type="RefSeq" id="WP_008189373.1">
    <property type="nucleotide sequence ID" value="NZ_CM011002.1"/>
</dbReference>
<feature type="transmembrane region" description="Helical" evidence="1">
    <location>
        <begin position="69"/>
        <end position="94"/>
    </location>
</feature>
<feature type="transmembrane region" description="Helical" evidence="1">
    <location>
        <begin position="100"/>
        <end position="123"/>
    </location>
</feature>
<keyword evidence="1" id="KW-0812">Transmembrane</keyword>
<keyword evidence="1" id="KW-0472">Membrane</keyword>
<protein>
    <submittedName>
        <fullName evidence="2">Uncharacterized protein</fullName>
    </submittedName>
</protein>
<organism evidence="2 3">
    <name type="scientific">Roseibium alexandrii (strain DSM 17067 / NCIMB 14079 / DFL-11)</name>
    <name type="common">Labrenzia alexandrii</name>
    <dbReference type="NCBI Taxonomy" id="244592"/>
    <lineage>
        <taxon>Bacteria</taxon>
        <taxon>Pseudomonadati</taxon>
        <taxon>Pseudomonadota</taxon>
        <taxon>Alphaproteobacteria</taxon>
        <taxon>Hyphomicrobiales</taxon>
        <taxon>Stappiaceae</taxon>
        <taxon>Roseibium</taxon>
    </lineage>
</organism>
<dbReference type="InterPro" id="IPR047730">
    <property type="entry name" value="ABZJ_00895-like"/>
</dbReference>
<evidence type="ECO:0000256" key="1">
    <source>
        <dbReference type="SAM" id="Phobius"/>
    </source>
</evidence>
<name>A0A5E8GUV0_ROSAD</name>
<evidence type="ECO:0000313" key="2">
    <source>
        <dbReference type="EMBL" id="EEE43311.1"/>
    </source>
</evidence>
<dbReference type="AlphaFoldDB" id="A0A5E8GUV0"/>
<accession>A0A5E8GUV0</accession>
<proteinExistence type="predicted"/>
<reference evidence="2 3" key="1">
    <citation type="submission" date="2008-01" db="EMBL/GenBank/DDBJ databases">
        <authorList>
            <person name="Wagner-Dobler I."/>
            <person name="Ferriera S."/>
            <person name="Johnson J."/>
            <person name="Kravitz S."/>
            <person name="Beeson K."/>
            <person name="Sutton G."/>
            <person name="Rogers Y.-H."/>
            <person name="Friedman R."/>
            <person name="Frazier M."/>
            <person name="Venter J.C."/>
        </authorList>
    </citation>
    <scope>NUCLEOTIDE SEQUENCE [LARGE SCALE GENOMIC DNA]</scope>
    <source>
        <strain evidence="3">DSM 17067 / NCIMB 14079 / DFL-11</strain>
    </source>
</reference>
<comment type="caution">
    <text evidence="2">The sequence shown here is derived from an EMBL/GenBank/DDBJ whole genome shotgun (WGS) entry which is preliminary data.</text>
</comment>
<dbReference type="EMBL" id="ACCU02000003">
    <property type="protein sequence ID" value="EEE43311.1"/>
    <property type="molecule type" value="Genomic_DNA"/>
</dbReference>
<sequence length="150" mass="16369">MHPEINLIRFAVIYVSVLIGTFVLSTAVLIAADIDISSGTQFLPVIAATLDAGHRYFKKYQSLPESGFAWSAAFKMTVVEIIISVPVAFAFILLATEIDFFSGFFIAIFLGALAFVFLVSFLFKRFLFMSAAKGAQKAFLKHKAKASLAG</sequence>
<dbReference type="Proteomes" id="UP000004703">
    <property type="component" value="Chromosome"/>
</dbReference>
<reference evidence="2 3" key="2">
    <citation type="submission" date="2013-04" db="EMBL/GenBank/DDBJ databases">
        <authorList>
            <person name="Fiebig A."/>
            <person name="Pradella S."/>
            <person name="Wagner-Doebler I."/>
        </authorList>
    </citation>
    <scope>NUCLEOTIDE SEQUENCE [LARGE SCALE GENOMIC DNA]</scope>
    <source>
        <strain evidence="3">DSM 17067 / NCIMB 14079 / DFL-11</strain>
    </source>
</reference>
<dbReference type="NCBIfam" id="NF038216">
    <property type="entry name" value="ABZJ_00895_fam"/>
    <property type="match status" value="1"/>
</dbReference>
<keyword evidence="1" id="KW-1133">Transmembrane helix</keyword>
<evidence type="ECO:0000313" key="3">
    <source>
        <dbReference type="Proteomes" id="UP000004703"/>
    </source>
</evidence>